<sequence length="115" mass="13053">MEDILHFHPAEGQKMIQAPFGIQFQGLVDDLKKLNLLMRVPKAKQFRIDEAKAKSIMCDAPFLEGQGFLDEGNHNGAPLATFPLEAIRPYKRYIQNRPSPPSQILKQQVANLRNL</sequence>
<evidence type="ECO:0000313" key="2">
    <source>
        <dbReference type="Proteomes" id="UP000706124"/>
    </source>
</evidence>
<protein>
    <submittedName>
        <fullName evidence="1">Uncharacterized protein</fullName>
    </submittedName>
</protein>
<proteinExistence type="predicted"/>
<reference evidence="1 2" key="1">
    <citation type="journal article" date="2020" name="bioRxiv">
        <title>Whole genome comparisons of ergot fungi reveals the divergence and evolution of species within the genus Claviceps are the result of varying mechanisms driving genome evolution and host range expansion.</title>
        <authorList>
            <person name="Wyka S.A."/>
            <person name="Mondo S.J."/>
            <person name="Liu M."/>
            <person name="Dettman J."/>
            <person name="Nalam V."/>
            <person name="Broders K.D."/>
        </authorList>
    </citation>
    <scope>NUCLEOTIDE SEQUENCE [LARGE SCALE GENOMIC DNA]</scope>
    <source>
        <strain evidence="1 2">CCC 1485</strain>
    </source>
</reference>
<organism evidence="1 2">
    <name type="scientific">Claviceps pazoutovae</name>
    <dbReference type="NCBI Taxonomy" id="1649127"/>
    <lineage>
        <taxon>Eukaryota</taxon>
        <taxon>Fungi</taxon>
        <taxon>Dikarya</taxon>
        <taxon>Ascomycota</taxon>
        <taxon>Pezizomycotina</taxon>
        <taxon>Sordariomycetes</taxon>
        <taxon>Hypocreomycetidae</taxon>
        <taxon>Hypocreales</taxon>
        <taxon>Clavicipitaceae</taxon>
        <taxon>Claviceps</taxon>
    </lineage>
</organism>
<name>A0A9P7SK24_9HYPO</name>
<keyword evidence="2" id="KW-1185">Reference proteome</keyword>
<dbReference type="OrthoDB" id="4960733at2759"/>
<dbReference type="EMBL" id="SRPO01000002">
    <property type="protein sequence ID" value="KAG5949700.1"/>
    <property type="molecule type" value="Genomic_DNA"/>
</dbReference>
<gene>
    <name evidence="1" type="ORF">E4U60_002238</name>
</gene>
<dbReference type="Proteomes" id="UP000706124">
    <property type="component" value="Unassembled WGS sequence"/>
</dbReference>
<accession>A0A9P7SK24</accession>
<comment type="caution">
    <text evidence="1">The sequence shown here is derived from an EMBL/GenBank/DDBJ whole genome shotgun (WGS) entry which is preliminary data.</text>
</comment>
<dbReference type="AlphaFoldDB" id="A0A9P7SK24"/>
<evidence type="ECO:0000313" key="1">
    <source>
        <dbReference type="EMBL" id="KAG5949700.1"/>
    </source>
</evidence>